<dbReference type="PROSITE" id="PS01184">
    <property type="entry name" value="UBIE_2"/>
    <property type="match status" value="1"/>
</dbReference>
<gene>
    <name evidence="5" type="primary">ubiE</name>
    <name evidence="4" type="synonym">menG</name>
    <name evidence="5" type="ORF">H9843_01820</name>
</gene>
<dbReference type="PROSITE" id="PS51608">
    <property type="entry name" value="SAM_MT_UBIE"/>
    <property type="match status" value="1"/>
</dbReference>
<reference evidence="5" key="2">
    <citation type="submission" date="2021-04" db="EMBL/GenBank/DDBJ databases">
        <authorList>
            <person name="Gilroy R."/>
        </authorList>
    </citation>
    <scope>NUCLEOTIDE SEQUENCE</scope>
    <source>
        <strain evidence="5">876</strain>
    </source>
</reference>
<dbReference type="SUPFAM" id="SSF53335">
    <property type="entry name" value="S-adenosyl-L-methionine-dependent methyltransferases"/>
    <property type="match status" value="1"/>
</dbReference>
<dbReference type="GO" id="GO:0043770">
    <property type="term" value="F:demethylmenaquinone methyltransferase activity"/>
    <property type="evidence" value="ECO:0007669"/>
    <property type="project" value="UniProtKB-UniRule"/>
</dbReference>
<dbReference type="Gene3D" id="3.40.50.150">
    <property type="entry name" value="Vaccinia Virus protein VP39"/>
    <property type="match status" value="1"/>
</dbReference>
<comment type="caution">
    <text evidence="5">The sequence shown here is derived from an EMBL/GenBank/DDBJ whole genome shotgun (WGS) entry which is preliminary data.</text>
</comment>
<proteinExistence type="inferred from homology"/>
<comment type="caution">
    <text evidence="4">Lacks conserved residue(s) required for the propagation of feature annotation.</text>
</comment>
<dbReference type="InterPro" id="IPR029063">
    <property type="entry name" value="SAM-dependent_MTases_sf"/>
</dbReference>
<dbReference type="HAMAP" id="MF_01813">
    <property type="entry name" value="MenG_UbiE_methyltr"/>
    <property type="match status" value="1"/>
</dbReference>
<dbReference type="PANTHER" id="PTHR43591">
    <property type="entry name" value="METHYLTRANSFERASE"/>
    <property type="match status" value="1"/>
</dbReference>
<dbReference type="NCBIfam" id="TIGR01934">
    <property type="entry name" value="MenG_MenH_UbiE"/>
    <property type="match status" value="1"/>
</dbReference>
<dbReference type="GO" id="GO:0032259">
    <property type="term" value="P:methylation"/>
    <property type="evidence" value="ECO:0007669"/>
    <property type="project" value="UniProtKB-KW"/>
</dbReference>
<evidence type="ECO:0000313" key="5">
    <source>
        <dbReference type="EMBL" id="MBU3829629.1"/>
    </source>
</evidence>
<evidence type="ECO:0000313" key="6">
    <source>
        <dbReference type="Proteomes" id="UP000824180"/>
    </source>
</evidence>
<dbReference type="PROSITE" id="PS01183">
    <property type="entry name" value="UBIE_1"/>
    <property type="match status" value="1"/>
</dbReference>
<feature type="binding site" evidence="4">
    <location>
        <begin position="107"/>
        <end position="108"/>
    </location>
    <ligand>
        <name>S-adenosyl-L-methionine</name>
        <dbReference type="ChEBI" id="CHEBI:59789"/>
    </ligand>
</feature>
<keyword evidence="2 4" id="KW-0808">Transferase</keyword>
<dbReference type="AlphaFoldDB" id="A0A9E2KT75"/>
<dbReference type="CDD" id="cd02440">
    <property type="entry name" value="AdoMet_MTases"/>
    <property type="match status" value="1"/>
</dbReference>
<organism evidence="5 6">
    <name type="scientific">Candidatus Limosilactobacillus merdavium</name>
    <dbReference type="NCBI Taxonomy" id="2838651"/>
    <lineage>
        <taxon>Bacteria</taxon>
        <taxon>Bacillati</taxon>
        <taxon>Bacillota</taxon>
        <taxon>Bacilli</taxon>
        <taxon>Lactobacillales</taxon>
        <taxon>Lactobacillaceae</taxon>
        <taxon>Limosilactobacillus</taxon>
    </lineage>
</organism>
<dbReference type="NCBIfam" id="NF001243">
    <property type="entry name" value="PRK00216.1-4"/>
    <property type="match status" value="1"/>
</dbReference>
<evidence type="ECO:0000256" key="4">
    <source>
        <dbReference type="HAMAP-Rule" id="MF_01813"/>
    </source>
</evidence>
<sequence>MVKTNHLKNEEEVNQMFTRVAPHYDRLNNVISLGTQKIWRKKLLAGLEFKPGVKALDVCCGTGDLAISLADRLPQGRVTGVDFNDAMLKIANEKTRTIPNLILINGDAMDLPLDDNSFDIVTVGFGLRNVPDANKALAEIYRVLKPGGQLGVLEMSQPTNPVVKIGWQAYFKAFPYLAKLAGGQVKDYQYLQKTSQQFVSAKKLATMMENVGFKNVNYTPLNFGAAALHFGIKEQDE</sequence>
<dbReference type="InterPro" id="IPR023576">
    <property type="entry name" value="UbiE/COQ5_MeTrFase_CS"/>
</dbReference>
<dbReference type="GO" id="GO:0009234">
    <property type="term" value="P:menaquinone biosynthetic process"/>
    <property type="evidence" value="ECO:0007669"/>
    <property type="project" value="UniProtKB-UniRule"/>
</dbReference>
<comment type="similarity">
    <text evidence="4">Belongs to the class I-like SAM-binding methyltransferase superfamily. MenG/UbiE family.</text>
</comment>
<comment type="function">
    <text evidence="4">Methyltransferase required for the conversion of demethylmenaquinol (DMKH2) to menaquinol (MKH2).</text>
</comment>
<comment type="pathway">
    <text evidence="4">Quinol/quinone metabolism; menaquinone biosynthesis; menaquinol from 1,4-dihydroxy-2-naphthoate: step 2/2.</text>
</comment>
<keyword evidence="3 4" id="KW-0949">S-adenosyl-L-methionine</keyword>
<feature type="binding site" evidence="4">
    <location>
        <position position="62"/>
    </location>
    <ligand>
        <name>S-adenosyl-L-methionine</name>
        <dbReference type="ChEBI" id="CHEBI:59789"/>
    </ligand>
</feature>
<dbReference type="EMBL" id="JAHLFK010000013">
    <property type="protein sequence ID" value="MBU3829629.1"/>
    <property type="molecule type" value="Genomic_DNA"/>
</dbReference>
<evidence type="ECO:0000256" key="1">
    <source>
        <dbReference type="ARBA" id="ARBA00022603"/>
    </source>
</evidence>
<keyword evidence="4" id="KW-0474">Menaquinone biosynthesis</keyword>
<dbReference type="PANTHER" id="PTHR43591:SF24">
    <property type="entry name" value="2-METHOXY-6-POLYPRENYL-1,4-BENZOQUINOL METHYLASE, MITOCHONDRIAL"/>
    <property type="match status" value="1"/>
</dbReference>
<feature type="binding site" evidence="4">
    <location>
        <position position="82"/>
    </location>
    <ligand>
        <name>S-adenosyl-L-methionine</name>
        <dbReference type="ChEBI" id="CHEBI:59789"/>
    </ligand>
</feature>
<dbReference type="Proteomes" id="UP000824180">
    <property type="component" value="Unassembled WGS sequence"/>
</dbReference>
<comment type="catalytic activity">
    <reaction evidence="4">
        <text>a 2-demethylmenaquinol + S-adenosyl-L-methionine = a menaquinol + S-adenosyl-L-homocysteine + H(+)</text>
        <dbReference type="Rhea" id="RHEA:42640"/>
        <dbReference type="Rhea" id="RHEA-COMP:9539"/>
        <dbReference type="Rhea" id="RHEA-COMP:9563"/>
        <dbReference type="ChEBI" id="CHEBI:15378"/>
        <dbReference type="ChEBI" id="CHEBI:18151"/>
        <dbReference type="ChEBI" id="CHEBI:55437"/>
        <dbReference type="ChEBI" id="CHEBI:57856"/>
        <dbReference type="ChEBI" id="CHEBI:59789"/>
        <dbReference type="EC" id="2.1.1.163"/>
    </reaction>
</comment>
<dbReference type="InterPro" id="IPR004033">
    <property type="entry name" value="UbiE/COQ5_MeTrFase"/>
</dbReference>
<dbReference type="Pfam" id="PF01209">
    <property type="entry name" value="Ubie_methyltran"/>
    <property type="match status" value="1"/>
</dbReference>
<evidence type="ECO:0000256" key="2">
    <source>
        <dbReference type="ARBA" id="ARBA00022679"/>
    </source>
</evidence>
<dbReference type="NCBIfam" id="NF001244">
    <property type="entry name" value="PRK00216.1-5"/>
    <property type="match status" value="1"/>
</dbReference>
<keyword evidence="1 4" id="KW-0489">Methyltransferase</keyword>
<name>A0A9E2KT75_9LACO</name>
<reference evidence="5" key="1">
    <citation type="journal article" date="2021" name="PeerJ">
        <title>Extensive microbial diversity within the chicken gut microbiome revealed by metagenomics and culture.</title>
        <authorList>
            <person name="Gilroy R."/>
            <person name="Ravi A."/>
            <person name="Getino M."/>
            <person name="Pursley I."/>
            <person name="Horton D.L."/>
            <person name="Alikhan N.F."/>
            <person name="Baker D."/>
            <person name="Gharbi K."/>
            <person name="Hall N."/>
            <person name="Watson M."/>
            <person name="Adriaenssens E.M."/>
            <person name="Foster-Nyarko E."/>
            <person name="Jarju S."/>
            <person name="Secka A."/>
            <person name="Antonio M."/>
            <person name="Oren A."/>
            <person name="Chaudhuri R.R."/>
            <person name="La Ragione R."/>
            <person name="Hildebrand F."/>
            <person name="Pallen M.J."/>
        </authorList>
    </citation>
    <scope>NUCLEOTIDE SEQUENCE</scope>
    <source>
        <strain evidence="5">876</strain>
    </source>
</reference>
<dbReference type="EC" id="2.1.1.163" evidence="4"/>
<evidence type="ECO:0000256" key="3">
    <source>
        <dbReference type="ARBA" id="ARBA00022691"/>
    </source>
</evidence>
<accession>A0A9E2KT75</accession>
<protein>
    <recommendedName>
        <fullName evidence="4">Demethylmenaquinone methyltransferase</fullName>
        <ecNumber evidence="4">2.1.1.163</ecNumber>
    </recommendedName>
</protein>